<sequence length="305" mass="36592">MARRHKRHRAKRNSSQKVGHSLLATLTRDFNTQDTCPLFSRIPPELRREIFVLTLTSYDDESRPYPPTAYYTRKGYHYYQNTHTALLATCRRIYSETHDLPLSLNEHVFWCYRGPQTQTYTDPRIYFSRMTLEQRDAVNRVHFFIQLYWLRDSFSGFCTLPEMRPNNVKITIRHSDWWFWEQNERLNMEEPTWAKNLKMIESLEGLEIEIETMERDKDQQLESIVQTMLKWKFNLFDGRVLTTNGTEIIHDRWVGQSSFDGEYRYNFDEGEWDMIAGLTTDVYGPEPGLPYHVITLRWQPEVQTH</sequence>
<accession>A0A0C9XG92</accession>
<keyword evidence="1" id="KW-0175">Coiled coil</keyword>
<dbReference type="OrthoDB" id="288942at2759"/>
<evidence type="ECO:0000313" key="3">
    <source>
        <dbReference type="Proteomes" id="UP000054477"/>
    </source>
</evidence>
<keyword evidence="3" id="KW-1185">Reference proteome</keyword>
<dbReference type="Proteomes" id="UP000054477">
    <property type="component" value="Unassembled WGS sequence"/>
</dbReference>
<reference evidence="3" key="2">
    <citation type="submission" date="2015-01" db="EMBL/GenBank/DDBJ databases">
        <title>Evolutionary Origins and Diversification of the Mycorrhizal Mutualists.</title>
        <authorList>
            <consortium name="DOE Joint Genome Institute"/>
            <consortium name="Mycorrhizal Genomics Consortium"/>
            <person name="Kohler A."/>
            <person name="Kuo A."/>
            <person name="Nagy L.G."/>
            <person name="Floudas D."/>
            <person name="Copeland A."/>
            <person name="Barry K.W."/>
            <person name="Cichocki N."/>
            <person name="Veneault-Fourrey C."/>
            <person name="LaButti K."/>
            <person name="Lindquist E.A."/>
            <person name="Lipzen A."/>
            <person name="Lundell T."/>
            <person name="Morin E."/>
            <person name="Murat C."/>
            <person name="Riley R."/>
            <person name="Ohm R."/>
            <person name="Sun H."/>
            <person name="Tunlid A."/>
            <person name="Henrissat B."/>
            <person name="Grigoriev I.V."/>
            <person name="Hibbett D.S."/>
            <person name="Martin F."/>
        </authorList>
    </citation>
    <scope>NUCLEOTIDE SEQUENCE [LARGE SCALE GENOMIC DNA]</scope>
    <source>
        <strain evidence="3">LaAM-08-1</strain>
    </source>
</reference>
<name>A0A0C9XG92_9AGAR</name>
<dbReference type="InterPro" id="IPR038883">
    <property type="entry name" value="AN11006-like"/>
</dbReference>
<reference evidence="2 3" key="1">
    <citation type="submission" date="2014-04" db="EMBL/GenBank/DDBJ databases">
        <authorList>
            <consortium name="DOE Joint Genome Institute"/>
            <person name="Kuo A."/>
            <person name="Kohler A."/>
            <person name="Nagy L.G."/>
            <person name="Floudas D."/>
            <person name="Copeland A."/>
            <person name="Barry K.W."/>
            <person name="Cichocki N."/>
            <person name="Veneault-Fourrey C."/>
            <person name="LaButti K."/>
            <person name="Lindquist E.A."/>
            <person name="Lipzen A."/>
            <person name="Lundell T."/>
            <person name="Morin E."/>
            <person name="Murat C."/>
            <person name="Sun H."/>
            <person name="Tunlid A."/>
            <person name="Henrissat B."/>
            <person name="Grigoriev I.V."/>
            <person name="Hibbett D.S."/>
            <person name="Martin F."/>
            <person name="Nordberg H.P."/>
            <person name="Cantor M.N."/>
            <person name="Hua S.X."/>
        </authorList>
    </citation>
    <scope>NUCLEOTIDE SEQUENCE [LARGE SCALE GENOMIC DNA]</scope>
    <source>
        <strain evidence="2 3">LaAM-08-1</strain>
    </source>
</reference>
<dbReference type="PANTHER" id="PTHR42085:SF2">
    <property type="entry name" value="F-BOX DOMAIN-CONTAINING PROTEIN"/>
    <property type="match status" value="1"/>
</dbReference>
<dbReference type="PANTHER" id="PTHR42085">
    <property type="entry name" value="F-BOX DOMAIN-CONTAINING PROTEIN"/>
    <property type="match status" value="1"/>
</dbReference>
<dbReference type="HOGENOM" id="CLU_055163_2_0_1"/>
<protein>
    <submittedName>
        <fullName evidence="2">Uncharacterized protein</fullName>
    </submittedName>
</protein>
<dbReference type="EMBL" id="KN838766">
    <property type="protein sequence ID" value="KIJ95147.1"/>
    <property type="molecule type" value="Genomic_DNA"/>
</dbReference>
<gene>
    <name evidence="2" type="ORF">K443DRAFT_683256</name>
</gene>
<evidence type="ECO:0000313" key="2">
    <source>
        <dbReference type="EMBL" id="KIJ95147.1"/>
    </source>
</evidence>
<organism evidence="2 3">
    <name type="scientific">Laccaria amethystina LaAM-08-1</name>
    <dbReference type="NCBI Taxonomy" id="1095629"/>
    <lineage>
        <taxon>Eukaryota</taxon>
        <taxon>Fungi</taxon>
        <taxon>Dikarya</taxon>
        <taxon>Basidiomycota</taxon>
        <taxon>Agaricomycotina</taxon>
        <taxon>Agaricomycetes</taxon>
        <taxon>Agaricomycetidae</taxon>
        <taxon>Agaricales</taxon>
        <taxon>Agaricineae</taxon>
        <taxon>Hydnangiaceae</taxon>
        <taxon>Laccaria</taxon>
    </lineage>
</organism>
<dbReference type="AlphaFoldDB" id="A0A0C9XG92"/>
<dbReference type="STRING" id="1095629.A0A0C9XG92"/>
<proteinExistence type="predicted"/>
<feature type="coiled-coil region" evidence="1">
    <location>
        <begin position="196"/>
        <end position="223"/>
    </location>
</feature>
<evidence type="ECO:0000256" key="1">
    <source>
        <dbReference type="SAM" id="Coils"/>
    </source>
</evidence>